<dbReference type="InterPro" id="IPR024654">
    <property type="entry name" value="Calcineurin-like_PHP_lpxH"/>
</dbReference>
<proteinExistence type="inferred from homology"/>
<dbReference type="KEGG" id="psab:PSAB_10510"/>
<protein>
    <recommendedName>
        <fullName evidence="2">Calcineurin-like phosphoesterase domain-containing protein</fullName>
    </recommendedName>
</protein>
<dbReference type="InterPro" id="IPR050126">
    <property type="entry name" value="Ap4A_hydrolase"/>
</dbReference>
<dbReference type="RefSeq" id="WP_226991788.1">
    <property type="nucleotide sequence ID" value="NZ_CP004078.1"/>
</dbReference>
<dbReference type="GO" id="GO:0016791">
    <property type="term" value="F:phosphatase activity"/>
    <property type="evidence" value="ECO:0007669"/>
    <property type="project" value="TreeGrafter"/>
</dbReference>
<evidence type="ECO:0000313" key="3">
    <source>
        <dbReference type="EMBL" id="AHV97032.1"/>
    </source>
</evidence>
<dbReference type="PATRIC" id="fig|1268072.3.peg.2192"/>
<keyword evidence="4" id="KW-1185">Reference proteome</keyword>
<dbReference type="SUPFAM" id="SSF56300">
    <property type="entry name" value="Metallo-dependent phosphatases"/>
    <property type="match status" value="1"/>
</dbReference>
<feature type="domain" description="Calcineurin-like phosphoesterase" evidence="2">
    <location>
        <begin position="12"/>
        <end position="186"/>
    </location>
</feature>
<dbReference type="PANTHER" id="PTHR42850">
    <property type="entry name" value="METALLOPHOSPHOESTERASE"/>
    <property type="match status" value="1"/>
</dbReference>
<dbReference type="Pfam" id="PF12850">
    <property type="entry name" value="Metallophos_2"/>
    <property type="match status" value="1"/>
</dbReference>
<dbReference type="InterPro" id="IPR029052">
    <property type="entry name" value="Metallo-depent_PP-like"/>
</dbReference>
<dbReference type="eggNOG" id="COG0639">
    <property type="taxonomic scope" value="Bacteria"/>
</dbReference>
<evidence type="ECO:0000259" key="2">
    <source>
        <dbReference type="Pfam" id="PF12850"/>
    </source>
</evidence>
<name>X4ZI22_9BACL</name>
<sequence length="253" mass="28429">MFWEAIYLSCTIAVISDIHSNTPALEAVLREIDRSGADWIVNLGDSLFGPVDPTGTARLLRQRGNLVNIMGNCDEILLEKDCESPTYRHVKPLLDADTEAWIAGHLAVWRHEDLLFCHGTPDHNRRYLLEEVTEDGVFYKKTETLQAELHTIEERGIFCGHSHVFHTVTLPDGKFLVNPGSVGLPAYEDDLPFPHVMESGTPYASFCMVRKKEGTGWSVEHKLIPYDWNAAAEIAERSGRPDYAVAIRTGRAR</sequence>
<organism evidence="3 4">
    <name type="scientific">Paenibacillus sabinae T27</name>
    <dbReference type="NCBI Taxonomy" id="1268072"/>
    <lineage>
        <taxon>Bacteria</taxon>
        <taxon>Bacillati</taxon>
        <taxon>Bacillota</taxon>
        <taxon>Bacilli</taxon>
        <taxon>Bacillales</taxon>
        <taxon>Paenibacillaceae</taxon>
        <taxon>Paenibacillus</taxon>
    </lineage>
</organism>
<dbReference type="PANTHER" id="PTHR42850:SF2">
    <property type="entry name" value="BLL5683 PROTEIN"/>
    <property type="match status" value="1"/>
</dbReference>
<dbReference type="STRING" id="1268072.PSAB_10510"/>
<dbReference type="EMBL" id="CP004078">
    <property type="protein sequence ID" value="AHV97032.1"/>
    <property type="molecule type" value="Genomic_DNA"/>
</dbReference>
<evidence type="ECO:0000313" key="4">
    <source>
        <dbReference type="Proteomes" id="UP000019772"/>
    </source>
</evidence>
<comment type="similarity">
    <text evidence="1">Belongs to the metallophosphoesterase superfamily. YfcE family.</text>
</comment>
<dbReference type="Gene3D" id="3.60.21.10">
    <property type="match status" value="1"/>
</dbReference>
<evidence type="ECO:0000256" key="1">
    <source>
        <dbReference type="ARBA" id="ARBA00008950"/>
    </source>
</evidence>
<dbReference type="HOGENOM" id="CLU_074761_0_1_9"/>
<accession>X4ZI22</accession>
<dbReference type="PIRSF" id="PIRSF000883">
    <property type="entry name" value="Pesterase_MJ0912"/>
    <property type="match status" value="1"/>
</dbReference>
<dbReference type="AlphaFoldDB" id="X4ZI22"/>
<dbReference type="GO" id="GO:0005737">
    <property type="term" value="C:cytoplasm"/>
    <property type="evidence" value="ECO:0007669"/>
    <property type="project" value="TreeGrafter"/>
</dbReference>
<dbReference type="InterPro" id="IPR011152">
    <property type="entry name" value="Pesterase_MJ0912"/>
</dbReference>
<dbReference type="Proteomes" id="UP000019772">
    <property type="component" value="Chromosome"/>
</dbReference>
<gene>
    <name evidence="3" type="ORF">PSAB_10510</name>
</gene>
<reference evidence="3 4" key="1">
    <citation type="journal article" date="2014" name="PLoS Genet.">
        <title>Comparative Genomic Analysis of N2-Fixing and Non-N2-Fixing Paenibacillus spp.: Organization, Evolution and Expression of the Nitrogen Fixation Genes.</title>
        <authorList>
            <person name="Xie J.B."/>
            <person name="Du Z."/>
            <person name="Bai L."/>
            <person name="Tian C."/>
            <person name="Zhang Y."/>
            <person name="Xie J.Y."/>
            <person name="Wang T."/>
            <person name="Liu X."/>
            <person name="Chen X."/>
            <person name="Cheng Q."/>
            <person name="Chen S."/>
            <person name="Li J."/>
        </authorList>
    </citation>
    <scope>NUCLEOTIDE SEQUENCE [LARGE SCALE GENOMIC DNA]</scope>
    <source>
        <strain evidence="3 4">T27</strain>
    </source>
</reference>